<feature type="domain" description="PARG catalytic Macro" evidence="6">
    <location>
        <begin position="235"/>
        <end position="502"/>
    </location>
</feature>
<evidence type="ECO:0000256" key="1">
    <source>
        <dbReference type="ARBA" id="ARBA00009545"/>
    </source>
</evidence>
<reference evidence="8" key="1">
    <citation type="submission" date="2020-01" db="EMBL/GenBank/DDBJ databases">
        <authorList>
            <person name="Mishra B."/>
        </authorList>
    </citation>
    <scope>NUCLEOTIDE SEQUENCE [LARGE SCALE GENOMIC DNA]</scope>
</reference>
<gene>
    <name evidence="8" type="ORF">MERR_LOCUS29064</name>
</gene>
<dbReference type="PANTHER" id="PTHR12837:SF0">
    <property type="entry name" value="POLY(ADP-RIBOSE) GLYCOHYDROLASE"/>
    <property type="match status" value="1"/>
</dbReference>
<evidence type="ECO:0000259" key="6">
    <source>
        <dbReference type="Pfam" id="PF05028"/>
    </source>
</evidence>
<dbReference type="GO" id="GO:0005975">
    <property type="term" value="P:carbohydrate metabolic process"/>
    <property type="evidence" value="ECO:0007669"/>
    <property type="project" value="InterPro"/>
</dbReference>
<dbReference type="Pfam" id="PF20811">
    <property type="entry name" value="PARG_cat_N"/>
    <property type="match status" value="1"/>
</dbReference>
<feature type="binding site" evidence="5">
    <location>
        <position position="324"/>
    </location>
    <ligand>
        <name>substrate</name>
    </ligand>
</feature>
<comment type="caution">
    <text evidence="8">The sequence shown here is derived from an EMBL/GenBank/DDBJ whole genome shotgun (WGS) entry which is preliminary data.</text>
</comment>
<dbReference type="GO" id="GO:0005737">
    <property type="term" value="C:cytoplasm"/>
    <property type="evidence" value="ECO:0007669"/>
    <property type="project" value="TreeGrafter"/>
</dbReference>
<evidence type="ECO:0000313" key="8">
    <source>
        <dbReference type="EMBL" id="CAA7041829.1"/>
    </source>
</evidence>
<protein>
    <recommendedName>
        <fullName evidence="2">poly(ADP-ribose) glycohydrolase</fullName>
        <ecNumber evidence="2">3.2.1.143</ecNumber>
    </recommendedName>
</protein>
<dbReference type="EC" id="3.2.1.143" evidence="2"/>
<accession>A0A6D2JPT5</accession>
<proteinExistence type="inferred from homology"/>
<sequence length="564" mass="63317">MENREDLNSILPFLPLVIRSSSLYWPPRVVEALKAMSEGPSHSRVDSGEVLWQAISDMRQSLSLSTRLLAPSASHGYALFFDELSHEKESKRCFNEIIPALAGLLLRFPSLLEAHYHNADTIVTGIKTGLRLLHPQQAGIVFLSQELIGALLACAFFCLFPVANRGAKDLPVINFDNLFASLYESYSESHESKIRCIMHYFERVCSCLPTGTVSFERKVLPAVYHNSLTTAPEADFWSKSDSSLCAFKVHSSGLIEDQSNNALEVDFANKYLGGGALNRGCVQEEIRFMINPELIAGMLFLPRMDDNEAIGIVGAERFSCYTGYASSFRFAGDYIDKKAMDPFKRRRTRIVAIDAFCASKMKHFRDISLLREINKALCGFLNHRKSWQNQNIFIDKGDDEVQLARNDKDSGLLHTETTASHGAPLNDVEAGRDEPASNFVRDFYVEGADCMDHEDDGVATGNWGCGVFGGDPELKAMIQWLAASQARRPFISYYTFGVRSLENVDQVTKWILSHEWTVGDLWNMVLEYSAQRLYKQTNLGFFSWLLPSLANTNEANKFAESRPP</sequence>
<dbReference type="GO" id="GO:0009225">
    <property type="term" value="P:nucleotide-sugar metabolic process"/>
    <property type="evidence" value="ECO:0007669"/>
    <property type="project" value="TreeGrafter"/>
</dbReference>
<evidence type="ECO:0000256" key="4">
    <source>
        <dbReference type="PIRSR" id="PIRSR607724-1"/>
    </source>
</evidence>
<evidence type="ECO:0000256" key="3">
    <source>
        <dbReference type="ARBA" id="ARBA00022801"/>
    </source>
</evidence>
<keyword evidence="9" id="KW-1185">Reference proteome</keyword>
<dbReference type="AlphaFoldDB" id="A0A6D2JPT5"/>
<organism evidence="8 9">
    <name type="scientific">Microthlaspi erraticum</name>
    <dbReference type="NCBI Taxonomy" id="1685480"/>
    <lineage>
        <taxon>Eukaryota</taxon>
        <taxon>Viridiplantae</taxon>
        <taxon>Streptophyta</taxon>
        <taxon>Embryophyta</taxon>
        <taxon>Tracheophyta</taxon>
        <taxon>Spermatophyta</taxon>
        <taxon>Magnoliopsida</taxon>
        <taxon>eudicotyledons</taxon>
        <taxon>Gunneridae</taxon>
        <taxon>Pentapetalae</taxon>
        <taxon>rosids</taxon>
        <taxon>malvids</taxon>
        <taxon>Brassicales</taxon>
        <taxon>Brassicaceae</taxon>
        <taxon>Coluteocarpeae</taxon>
        <taxon>Microthlaspi</taxon>
    </lineage>
</organism>
<name>A0A6D2JPT5_9BRAS</name>
<evidence type="ECO:0000313" key="9">
    <source>
        <dbReference type="Proteomes" id="UP000467841"/>
    </source>
</evidence>
<feature type="active site" evidence="4">
    <location>
        <position position="285"/>
    </location>
</feature>
<feature type="binding site" evidence="5">
    <location>
        <position position="283"/>
    </location>
    <ligand>
        <name>substrate</name>
    </ligand>
</feature>
<dbReference type="GO" id="GO:1990966">
    <property type="term" value="P:ATP generation from poly-ADP-D-ribose"/>
    <property type="evidence" value="ECO:0007669"/>
    <property type="project" value="TreeGrafter"/>
</dbReference>
<feature type="binding site" evidence="5">
    <location>
        <position position="269"/>
    </location>
    <ligand>
        <name>substrate</name>
    </ligand>
</feature>
<evidence type="ECO:0000256" key="5">
    <source>
        <dbReference type="PIRSR" id="PIRSR607724-2"/>
    </source>
</evidence>
<evidence type="ECO:0000256" key="2">
    <source>
        <dbReference type="ARBA" id="ARBA00012255"/>
    </source>
</evidence>
<feature type="active site" evidence="4">
    <location>
        <position position="284"/>
    </location>
</feature>
<comment type="similarity">
    <text evidence="1">Belongs to the poly(ADP-ribose) glycohydrolase family.</text>
</comment>
<dbReference type="GO" id="GO:0005634">
    <property type="term" value="C:nucleus"/>
    <property type="evidence" value="ECO:0007669"/>
    <property type="project" value="TreeGrafter"/>
</dbReference>
<dbReference type="Pfam" id="PF05028">
    <property type="entry name" value="PARG_cat_C"/>
    <property type="match status" value="1"/>
</dbReference>
<dbReference type="InterPro" id="IPR048362">
    <property type="entry name" value="PARG_helical"/>
</dbReference>
<feature type="domain" description="PARG helical" evidence="7">
    <location>
        <begin position="87"/>
        <end position="217"/>
    </location>
</feature>
<dbReference type="EMBL" id="CACVBM020001253">
    <property type="protein sequence ID" value="CAA7041829.1"/>
    <property type="molecule type" value="Genomic_DNA"/>
</dbReference>
<dbReference type="PANTHER" id="PTHR12837">
    <property type="entry name" value="POLY ADP-RIBOSE GLYCOHYDROLASE"/>
    <property type="match status" value="1"/>
</dbReference>
<evidence type="ECO:0000259" key="7">
    <source>
        <dbReference type="Pfam" id="PF20811"/>
    </source>
</evidence>
<dbReference type="InterPro" id="IPR007724">
    <property type="entry name" value="Poly_GlycHdrlase"/>
</dbReference>
<feature type="active site" evidence="4">
    <location>
        <position position="266"/>
    </location>
</feature>
<dbReference type="OrthoDB" id="1937899at2759"/>
<dbReference type="InterPro" id="IPR046372">
    <property type="entry name" value="PARG_cat_C"/>
</dbReference>
<dbReference type="Proteomes" id="UP000467841">
    <property type="component" value="Unassembled WGS sequence"/>
</dbReference>
<dbReference type="GO" id="GO:0006282">
    <property type="term" value="P:regulation of DNA repair"/>
    <property type="evidence" value="ECO:0007669"/>
    <property type="project" value="InterPro"/>
</dbReference>
<keyword evidence="3" id="KW-0378">Hydrolase</keyword>
<dbReference type="GO" id="GO:0004649">
    <property type="term" value="F:poly(ADP-ribose) glycohydrolase activity"/>
    <property type="evidence" value="ECO:0007669"/>
    <property type="project" value="UniProtKB-EC"/>
</dbReference>